<evidence type="ECO:0000313" key="2">
    <source>
        <dbReference type="EMBL" id="ANX11553.1"/>
    </source>
</evidence>
<organism evidence="2 3">
    <name type="scientific">Fictibacillus arsenicus</name>
    <dbReference type="NCBI Taxonomy" id="255247"/>
    <lineage>
        <taxon>Bacteria</taxon>
        <taxon>Bacillati</taxon>
        <taxon>Bacillota</taxon>
        <taxon>Bacilli</taxon>
        <taxon>Bacillales</taxon>
        <taxon>Fictibacillaceae</taxon>
        <taxon>Fictibacillus</taxon>
    </lineage>
</organism>
<dbReference type="PROSITE" id="PS51257">
    <property type="entry name" value="PROKAR_LIPOPROTEIN"/>
    <property type="match status" value="1"/>
</dbReference>
<protein>
    <recommendedName>
        <fullName evidence="4">Lipoprotein</fullName>
    </recommendedName>
</protein>
<keyword evidence="1" id="KW-0732">Signal</keyword>
<dbReference type="KEGG" id="far:ABE41_005995"/>
<accession>A0A1B1Z265</accession>
<feature type="chain" id="PRO_5038726755" description="Lipoprotein" evidence="1">
    <location>
        <begin position="19"/>
        <end position="70"/>
    </location>
</feature>
<gene>
    <name evidence="2" type="ORF">ABE41_005995</name>
</gene>
<dbReference type="AlphaFoldDB" id="A0A1B1Z265"/>
<dbReference type="EMBL" id="CP016761">
    <property type="protein sequence ID" value="ANX11553.1"/>
    <property type="molecule type" value="Genomic_DNA"/>
</dbReference>
<name>A0A1B1Z265_9BACL</name>
<feature type="signal peptide" evidence="1">
    <location>
        <begin position="1"/>
        <end position="18"/>
    </location>
</feature>
<reference evidence="2 3" key="1">
    <citation type="submission" date="2016-08" db="EMBL/GenBank/DDBJ databases">
        <title>Complete genome sequence of Fictibacillus arsenicus G25-54, a strain with toxicity to nematodes and a potential arsenic-resistance activity.</title>
        <authorList>
            <person name="Zheng Z."/>
        </authorList>
    </citation>
    <scope>NUCLEOTIDE SEQUENCE [LARGE SCALE GENOMIC DNA]</scope>
    <source>
        <strain evidence="2 3">G25-54</strain>
    </source>
</reference>
<evidence type="ECO:0000256" key="1">
    <source>
        <dbReference type="SAM" id="SignalP"/>
    </source>
</evidence>
<evidence type="ECO:0000313" key="3">
    <source>
        <dbReference type="Proteomes" id="UP000077412"/>
    </source>
</evidence>
<keyword evidence="3" id="KW-1185">Reference proteome</keyword>
<evidence type="ECO:0008006" key="4">
    <source>
        <dbReference type="Google" id="ProtNLM"/>
    </source>
</evidence>
<sequence length="70" mass="8157">MRLTIRFLILLLVLVLTACQNHENREYLHWGEAEGNMIERLEYGGVDYKVEKGEVYIPKDQLKRATACCT</sequence>
<proteinExistence type="predicted"/>
<dbReference type="Proteomes" id="UP000077412">
    <property type="component" value="Chromosome"/>
</dbReference>
<dbReference type="STRING" id="255247.ABE41_005995"/>